<proteinExistence type="predicted"/>
<keyword evidence="2" id="KW-1185">Reference proteome</keyword>
<dbReference type="Proteomes" id="UP000829477">
    <property type="component" value="Segment"/>
</dbReference>
<dbReference type="EMBL" id="OL799260">
    <property type="protein sequence ID" value="UMO76875.1"/>
    <property type="molecule type" value="Genomic_DNA"/>
</dbReference>
<accession>A0AAE9JWE1</accession>
<organism evidence="1 2">
    <name type="scientific">Enterococcus phage phiSHEF16</name>
    <dbReference type="NCBI Taxonomy" id="2918650"/>
    <lineage>
        <taxon>Viruses</taxon>
        <taxon>Duplodnaviria</taxon>
        <taxon>Heunggongvirae</taxon>
        <taxon>Uroviricota</taxon>
        <taxon>Caudoviricetes</taxon>
        <taxon>Herelleviridae</taxon>
        <taxon>Brockvirinae</taxon>
        <taxon>Schiekvirus</taxon>
        <taxon>Schiekvirus Shef16</taxon>
    </lineage>
</organism>
<evidence type="ECO:0000313" key="1">
    <source>
        <dbReference type="EMBL" id="UMO76875.1"/>
    </source>
</evidence>
<reference evidence="1 2" key="1">
    <citation type="submission" date="2021-12" db="EMBL/GenBank/DDBJ databases">
        <authorList>
            <person name="Alrafaie A.M."/>
            <person name="Stafford G.P."/>
        </authorList>
    </citation>
    <scope>NUCLEOTIDE SEQUENCE [LARGE SCALE GENOMIC DNA]</scope>
</reference>
<protein>
    <submittedName>
        <fullName evidence="1">Uncharacterized protein</fullName>
    </submittedName>
</protein>
<evidence type="ECO:0000313" key="2">
    <source>
        <dbReference type="Proteomes" id="UP000829477"/>
    </source>
</evidence>
<sequence length="145" mass="16481">MNGGAIMTYKVLHGEDSLAPLLWTFFIRDGLSVSETESYKCVGQRGLNTDYVPHELSLDTPVIFYEMKSTVVFKCVNGVQEKTPCLFFDTSEKTCCITEELYDILEELYGTDIYFLAKTLDPELALSSVYSEGWLSTFIELRQQV</sequence>
<name>A0AAE9JWE1_9CAUD</name>